<accession>A0ABR2SM66</accession>
<protein>
    <submittedName>
        <fullName evidence="1">Uncharacterized protein</fullName>
    </submittedName>
</protein>
<name>A0ABR2SM66_9ROSI</name>
<evidence type="ECO:0000313" key="2">
    <source>
        <dbReference type="Proteomes" id="UP001396334"/>
    </source>
</evidence>
<proteinExistence type="predicted"/>
<evidence type="ECO:0000313" key="1">
    <source>
        <dbReference type="EMBL" id="KAK9026249.1"/>
    </source>
</evidence>
<keyword evidence="2" id="KW-1185">Reference proteome</keyword>
<gene>
    <name evidence="1" type="ORF">V6N11_039093</name>
</gene>
<comment type="caution">
    <text evidence="1">The sequence shown here is derived from an EMBL/GenBank/DDBJ whole genome shotgun (WGS) entry which is preliminary data.</text>
</comment>
<sequence length="113" mass="13520">MLHGRRDWAIEPAQPQWEPQDLKRNLIPIPFSFFEDSNKLCWSWKIRRRGESEEPNSSYERRNRHCSEVHRHCSEVHQPGIEPGSVPWQDLDTERPSSSNYLDCYDWDIGLQK</sequence>
<dbReference type="Proteomes" id="UP001396334">
    <property type="component" value="Unassembled WGS sequence"/>
</dbReference>
<organism evidence="1 2">
    <name type="scientific">Hibiscus sabdariffa</name>
    <name type="common">roselle</name>
    <dbReference type="NCBI Taxonomy" id="183260"/>
    <lineage>
        <taxon>Eukaryota</taxon>
        <taxon>Viridiplantae</taxon>
        <taxon>Streptophyta</taxon>
        <taxon>Embryophyta</taxon>
        <taxon>Tracheophyta</taxon>
        <taxon>Spermatophyta</taxon>
        <taxon>Magnoliopsida</taxon>
        <taxon>eudicotyledons</taxon>
        <taxon>Gunneridae</taxon>
        <taxon>Pentapetalae</taxon>
        <taxon>rosids</taxon>
        <taxon>malvids</taxon>
        <taxon>Malvales</taxon>
        <taxon>Malvaceae</taxon>
        <taxon>Malvoideae</taxon>
        <taxon>Hibiscus</taxon>
    </lineage>
</organism>
<dbReference type="EMBL" id="JBBPBN010000013">
    <property type="protein sequence ID" value="KAK9026249.1"/>
    <property type="molecule type" value="Genomic_DNA"/>
</dbReference>
<reference evidence="1 2" key="1">
    <citation type="journal article" date="2024" name="G3 (Bethesda)">
        <title>Genome assembly of Hibiscus sabdariffa L. provides insights into metabolisms of medicinal natural products.</title>
        <authorList>
            <person name="Kim T."/>
        </authorList>
    </citation>
    <scope>NUCLEOTIDE SEQUENCE [LARGE SCALE GENOMIC DNA]</scope>
    <source>
        <strain evidence="1">TK-2024</strain>
        <tissue evidence="1">Old leaves</tissue>
    </source>
</reference>